<dbReference type="Pfam" id="PF00560">
    <property type="entry name" value="LRR_1"/>
    <property type="match status" value="1"/>
</dbReference>
<dbReference type="PANTHER" id="PTHR24366">
    <property type="entry name" value="IG(IMMUNOGLOBULIN) AND LRR(LEUCINE RICH REPEAT) DOMAINS"/>
    <property type="match status" value="1"/>
</dbReference>
<accession>A0A9P6XED6</accession>
<keyword evidence="4" id="KW-1185">Reference proteome</keyword>
<dbReference type="PANTHER" id="PTHR24366:SF96">
    <property type="entry name" value="LEUCINE RICH REPEAT CONTAINING 53"/>
    <property type="match status" value="1"/>
</dbReference>
<keyword evidence="1" id="KW-0433">Leucine-rich repeat</keyword>
<sequence length="220" mass="25126">MSKDEFKSAVLWHMNGCVATLYTSDGNKKKPTDTLSFVTKAYLSFLHLNEVRITSLTIPFLRTLVSLQLPKNQLTTLPKELWRLEHLQELKLGHNQLIEFPPDDFSILDLTDNQLHCLPVAVRQLDLQRRWLDNNPIDAQPRFSWLSLKAICQRTIDVLCQTDEASRAIVLASDVPDKQTMVPGRLILLDQCDVCLMPIFHQGLEIIHFDPLPILSKACS</sequence>
<comment type="caution">
    <text evidence="3">The sequence shown here is derived from an EMBL/GenBank/DDBJ whole genome shotgun (WGS) entry which is preliminary data.</text>
</comment>
<evidence type="ECO:0000256" key="2">
    <source>
        <dbReference type="ARBA" id="ARBA00022737"/>
    </source>
</evidence>
<dbReference type="Gene3D" id="3.80.10.10">
    <property type="entry name" value="Ribonuclease Inhibitor"/>
    <property type="match status" value="1"/>
</dbReference>
<reference evidence="3" key="1">
    <citation type="journal article" date="2020" name="Microb. Genom.">
        <title>Genetic diversity of clinical and environmental Mucorales isolates obtained from an investigation of mucormycosis cases among solid organ transplant recipients.</title>
        <authorList>
            <person name="Nguyen M.H."/>
            <person name="Kaul D."/>
            <person name="Muto C."/>
            <person name="Cheng S.J."/>
            <person name="Richter R.A."/>
            <person name="Bruno V.M."/>
            <person name="Liu G."/>
            <person name="Beyhan S."/>
            <person name="Sundermann A.J."/>
            <person name="Mounaud S."/>
            <person name="Pasculle A.W."/>
            <person name="Nierman W.C."/>
            <person name="Driscoll E."/>
            <person name="Cumbie R."/>
            <person name="Clancy C.J."/>
            <person name="Dupont C.L."/>
        </authorList>
    </citation>
    <scope>NUCLEOTIDE SEQUENCE</scope>
    <source>
        <strain evidence="3">GL11</strain>
    </source>
</reference>
<dbReference type="InterPro" id="IPR001611">
    <property type="entry name" value="Leu-rich_rpt"/>
</dbReference>
<dbReference type="Proteomes" id="UP000716291">
    <property type="component" value="Unassembled WGS sequence"/>
</dbReference>
<name>A0A9P6XED6_RHIOR</name>
<dbReference type="InterPro" id="IPR032675">
    <property type="entry name" value="LRR_dom_sf"/>
</dbReference>
<organism evidence="3 4">
    <name type="scientific">Rhizopus oryzae</name>
    <name type="common">Mucormycosis agent</name>
    <name type="synonym">Rhizopus arrhizus var. delemar</name>
    <dbReference type="NCBI Taxonomy" id="64495"/>
    <lineage>
        <taxon>Eukaryota</taxon>
        <taxon>Fungi</taxon>
        <taxon>Fungi incertae sedis</taxon>
        <taxon>Mucoromycota</taxon>
        <taxon>Mucoromycotina</taxon>
        <taxon>Mucoromycetes</taxon>
        <taxon>Mucorales</taxon>
        <taxon>Mucorineae</taxon>
        <taxon>Rhizopodaceae</taxon>
        <taxon>Rhizopus</taxon>
    </lineage>
</organism>
<gene>
    <name evidence="3" type="ORF">G6F64_003456</name>
</gene>
<keyword evidence="2" id="KW-0677">Repeat</keyword>
<proteinExistence type="predicted"/>
<evidence type="ECO:0000313" key="3">
    <source>
        <dbReference type="EMBL" id="KAG1311905.1"/>
    </source>
</evidence>
<dbReference type="EMBL" id="JAANQT010000337">
    <property type="protein sequence ID" value="KAG1311905.1"/>
    <property type="molecule type" value="Genomic_DNA"/>
</dbReference>
<protein>
    <submittedName>
        <fullName evidence="3">Uncharacterized protein</fullName>
    </submittedName>
</protein>
<dbReference type="SUPFAM" id="SSF52058">
    <property type="entry name" value="L domain-like"/>
    <property type="match status" value="1"/>
</dbReference>
<dbReference type="AlphaFoldDB" id="A0A9P6XED6"/>
<evidence type="ECO:0000313" key="4">
    <source>
        <dbReference type="Proteomes" id="UP000716291"/>
    </source>
</evidence>
<evidence type="ECO:0000256" key="1">
    <source>
        <dbReference type="ARBA" id="ARBA00022614"/>
    </source>
</evidence>